<dbReference type="KEGG" id="tvs:TRAVEDRAFT_32305"/>
<dbReference type="RefSeq" id="XP_008045230.1">
    <property type="nucleotide sequence ID" value="XM_008047039.1"/>
</dbReference>
<dbReference type="Proteomes" id="UP000054317">
    <property type="component" value="Unassembled WGS sequence"/>
</dbReference>
<keyword evidence="3" id="KW-1185">Reference proteome</keyword>
<feature type="compositionally biased region" description="Polar residues" evidence="1">
    <location>
        <begin position="82"/>
        <end position="91"/>
    </location>
</feature>
<evidence type="ECO:0000313" key="3">
    <source>
        <dbReference type="Proteomes" id="UP000054317"/>
    </source>
</evidence>
<gene>
    <name evidence="2" type="ORF">TRAVEDRAFT_32305</name>
</gene>
<organism evidence="2 3">
    <name type="scientific">Trametes versicolor (strain FP-101664)</name>
    <name type="common">White-rot fungus</name>
    <name type="synonym">Coriolus versicolor</name>
    <dbReference type="NCBI Taxonomy" id="717944"/>
    <lineage>
        <taxon>Eukaryota</taxon>
        <taxon>Fungi</taxon>
        <taxon>Dikarya</taxon>
        <taxon>Basidiomycota</taxon>
        <taxon>Agaricomycotina</taxon>
        <taxon>Agaricomycetes</taxon>
        <taxon>Polyporales</taxon>
        <taxon>Polyporaceae</taxon>
        <taxon>Trametes</taxon>
    </lineage>
</organism>
<protein>
    <submittedName>
        <fullName evidence="2">Uncharacterized protein</fullName>
    </submittedName>
</protein>
<reference evidence="3" key="1">
    <citation type="journal article" date="2012" name="Science">
        <title>The Paleozoic origin of enzymatic lignin decomposition reconstructed from 31 fungal genomes.</title>
        <authorList>
            <person name="Floudas D."/>
            <person name="Binder M."/>
            <person name="Riley R."/>
            <person name="Barry K."/>
            <person name="Blanchette R.A."/>
            <person name="Henrissat B."/>
            <person name="Martinez A.T."/>
            <person name="Otillar R."/>
            <person name="Spatafora J.W."/>
            <person name="Yadav J.S."/>
            <person name="Aerts A."/>
            <person name="Benoit I."/>
            <person name="Boyd A."/>
            <person name="Carlson A."/>
            <person name="Copeland A."/>
            <person name="Coutinho P.M."/>
            <person name="de Vries R.P."/>
            <person name="Ferreira P."/>
            <person name="Findley K."/>
            <person name="Foster B."/>
            <person name="Gaskell J."/>
            <person name="Glotzer D."/>
            <person name="Gorecki P."/>
            <person name="Heitman J."/>
            <person name="Hesse C."/>
            <person name="Hori C."/>
            <person name="Igarashi K."/>
            <person name="Jurgens J.A."/>
            <person name="Kallen N."/>
            <person name="Kersten P."/>
            <person name="Kohler A."/>
            <person name="Kuees U."/>
            <person name="Kumar T.K.A."/>
            <person name="Kuo A."/>
            <person name="LaButti K."/>
            <person name="Larrondo L.F."/>
            <person name="Lindquist E."/>
            <person name="Ling A."/>
            <person name="Lombard V."/>
            <person name="Lucas S."/>
            <person name="Lundell T."/>
            <person name="Martin R."/>
            <person name="McLaughlin D.J."/>
            <person name="Morgenstern I."/>
            <person name="Morin E."/>
            <person name="Murat C."/>
            <person name="Nagy L.G."/>
            <person name="Nolan M."/>
            <person name="Ohm R.A."/>
            <person name="Patyshakuliyeva A."/>
            <person name="Rokas A."/>
            <person name="Ruiz-Duenas F.J."/>
            <person name="Sabat G."/>
            <person name="Salamov A."/>
            <person name="Samejima M."/>
            <person name="Schmutz J."/>
            <person name="Slot J.C."/>
            <person name="St John F."/>
            <person name="Stenlid J."/>
            <person name="Sun H."/>
            <person name="Sun S."/>
            <person name="Syed K."/>
            <person name="Tsang A."/>
            <person name="Wiebenga A."/>
            <person name="Young D."/>
            <person name="Pisabarro A."/>
            <person name="Eastwood D.C."/>
            <person name="Martin F."/>
            <person name="Cullen D."/>
            <person name="Grigoriev I.V."/>
            <person name="Hibbett D.S."/>
        </authorList>
    </citation>
    <scope>NUCLEOTIDE SEQUENCE [LARGE SCALE GENOMIC DNA]</scope>
    <source>
        <strain evidence="3">FP-101664</strain>
    </source>
</reference>
<feature type="region of interest" description="Disordered" evidence="1">
    <location>
        <begin position="1"/>
        <end position="111"/>
    </location>
</feature>
<name>R7S7A6_TRAVS</name>
<proteinExistence type="predicted"/>
<dbReference type="GeneID" id="19413682"/>
<dbReference type="EMBL" id="JH711798">
    <property type="protein sequence ID" value="EIW51846.1"/>
    <property type="molecule type" value="Genomic_DNA"/>
</dbReference>
<accession>R7S7A6</accession>
<evidence type="ECO:0000256" key="1">
    <source>
        <dbReference type="SAM" id="MobiDB-lite"/>
    </source>
</evidence>
<feature type="non-terminal residue" evidence="2">
    <location>
        <position position="153"/>
    </location>
</feature>
<evidence type="ECO:0000313" key="2">
    <source>
        <dbReference type="EMBL" id="EIW51846.1"/>
    </source>
</evidence>
<sequence length="153" mass="16897">MPPARRETRPHRGFHSTPGTTDAPRVPKHGPSRACLCPHRKGHGAEDKTRGGTRNKHADLPMRRGRTDYSASCLWSTDDPRSQPSTPTPNTARRKRCHASQQNTDPARPDPVLCASRQQLALRARLRARLPARGPARAFACAWKPALAAARVH</sequence>
<dbReference type="AlphaFoldDB" id="R7S7A6"/>
<feature type="compositionally biased region" description="Basic and acidic residues" evidence="1">
    <location>
        <begin position="43"/>
        <end position="67"/>
    </location>
</feature>